<keyword evidence="4" id="KW-1185">Reference proteome</keyword>
<dbReference type="Pfam" id="PF02872">
    <property type="entry name" value="5_nucleotid_C"/>
    <property type="match status" value="1"/>
</dbReference>
<dbReference type="InterPro" id="IPR036907">
    <property type="entry name" value="5'-Nucleotdase_C_sf"/>
</dbReference>
<dbReference type="InterPro" id="IPR050490">
    <property type="entry name" value="Bact_solute-bd_prot1"/>
</dbReference>
<dbReference type="InterPro" id="IPR008334">
    <property type="entry name" value="5'-Nucleotdase_C"/>
</dbReference>
<dbReference type="Pfam" id="PF01547">
    <property type="entry name" value="SBP_bac_1"/>
    <property type="match status" value="1"/>
</dbReference>
<dbReference type="Proteomes" id="UP000243297">
    <property type="component" value="Unassembled WGS sequence"/>
</dbReference>
<dbReference type="STRING" id="118967.SAMN02745191_0899"/>
<evidence type="ECO:0000259" key="2">
    <source>
        <dbReference type="Pfam" id="PF02872"/>
    </source>
</evidence>
<protein>
    <submittedName>
        <fullName evidence="3">ABC-type glycerol-3-phosphate transport system, substrate-binding protein</fullName>
    </submittedName>
</protein>
<dbReference type="PROSITE" id="PS51257">
    <property type="entry name" value="PROKAR_LIPOPROTEIN"/>
    <property type="match status" value="1"/>
</dbReference>
<organism evidence="3 4">
    <name type="scientific">Anaerorhabdus furcosa</name>
    <dbReference type="NCBI Taxonomy" id="118967"/>
    <lineage>
        <taxon>Bacteria</taxon>
        <taxon>Bacillati</taxon>
        <taxon>Bacillota</taxon>
        <taxon>Erysipelotrichia</taxon>
        <taxon>Erysipelotrichales</taxon>
        <taxon>Erysipelotrichaceae</taxon>
        <taxon>Anaerorhabdus</taxon>
    </lineage>
</organism>
<sequence>MKRRLSLILASLLLISTIGCSSNSQQISHQKDILTQKKSEGKLQITVLVKHAFSINSFEKAVEEKFPDIDIVQVGNYTSALNPDEYVARMKHDDLTDIVMTWPLDFGEEYFKDRLLDLSSYSFTTKYNVSMLDTIQKDGKLYYLPGPAQIRGLVYNKTLFEENGWEVPKNYDEFIELCTTIESTGIRAIQLGFKNPEVLDTAFVGFSYGSSFATPKDTQWIQNYSQGNGNFLDHFETALTTFQDMIDLGIWKKEDLDIDYSQRENIFFSRQSAMIEDSVLIARSGFKISGSTDEFALMPFFNPGGAGNDWARLYMVCYIGLNKHLADTQNKNKLNAVLEIMDYISTPEGQEALAADTGAMYSSLKDVPPIDVAETRDIVDALAHGRYGIFKELPNIQGTLRQGLAKMLTGELTVEQVGALIDEANRNQTSAAPNLEILGTATRNFSLLETGNFITDTMKNYTSSDIALFLDGGKDGRYNSKGVTAKMYEGDITTNDIKRILPDFKYGEKGELQEITMTGENLINTLEYSIPVDNDQTGWFYYFSGLKMKYDPTNEPGSRIEEIKLADGTDLDLTAEYTITIIKDSVPSEYIISSKNLDLLLGDLLEESIRNSKVIEPSTDNRFIYE</sequence>
<feature type="domain" description="5'-Nucleotidase C-terminal" evidence="2">
    <location>
        <begin position="449"/>
        <end position="581"/>
    </location>
</feature>
<dbReference type="OrthoDB" id="1116632at2"/>
<dbReference type="SUPFAM" id="SSF55816">
    <property type="entry name" value="5'-nucleotidase (syn. UDP-sugar hydrolase), C-terminal domain"/>
    <property type="match status" value="1"/>
</dbReference>
<accession>A0A1T4LI20</accession>
<gene>
    <name evidence="3" type="ORF">SAMN02745191_0899</name>
</gene>
<feature type="chain" id="PRO_5039471039" evidence="1">
    <location>
        <begin position="22"/>
        <end position="626"/>
    </location>
</feature>
<keyword evidence="1" id="KW-0732">Signal</keyword>
<dbReference type="Gene3D" id="3.90.780.10">
    <property type="entry name" value="5'-Nucleotidase, C-terminal domain"/>
    <property type="match status" value="1"/>
</dbReference>
<dbReference type="RefSeq" id="WP_078711325.1">
    <property type="nucleotide sequence ID" value="NZ_FUWY01000002.1"/>
</dbReference>
<dbReference type="AlphaFoldDB" id="A0A1T4LI20"/>
<dbReference type="InterPro" id="IPR006059">
    <property type="entry name" value="SBP"/>
</dbReference>
<evidence type="ECO:0000313" key="3">
    <source>
        <dbReference type="EMBL" id="SJZ54363.1"/>
    </source>
</evidence>
<evidence type="ECO:0000256" key="1">
    <source>
        <dbReference type="SAM" id="SignalP"/>
    </source>
</evidence>
<dbReference type="EMBL" id="FUWY01000002">
    <property type="protein sequence ID" value="SJZ54363.1"/>
    <property type="molecule type" value="Genomic_DNA"/>
</dbReference>
<dbReference type="SUPFAM" id="SSF53850">
    <property type="entry name" value="Periplasmic binding protein-like II"/>
    <property type="match status" value="1"/>
</dbReference>
<name>A0A1T4LI20_9FIRM</name>
<dbReference type="Gene3D" id="3.40.190.10">
    <property type="entry name" value="Periplasmic binding protein-like II"/>
    <property type="match status" value="2"/>
</dbReference>
<feature type="signal peptide" evidence="1">
    <location>
        <begin position="1"/>
        <end position="21"/>
    </location>
</feature>
<dbReference type="PANTHER" id="PTHR43649">
    <property type="entry name" value="ARABINOSE-BINDING PROTEIN-RELATED"/>
    <property type="match status" value="1"/>
</dbReference>
<proteinExistence type="predicted"/>
<reference evidence="4" key="1">
    <citation type="submission" date="2017-02" db="EMBL/GenBank/DDBJ databases">
        <authorList>
            <person name="Varghese N."/>
            <person name="Submissions S."/>
        </authorList>
    </citation>
    <scope>NUCLEOTIDE SEQUENCE [LARGE SCALE GENOMIC DNA]</scope>
    <source>
        <strain evidence="4">ATCC 25662</strain>
    </source>
</reference>
<dbReference type="GO" id="GO:0016787">
    <property type="term" value="F:hydrolase activity"/>
    <property type="evidence" value="ECO:0007669"/>
    <property type="project" value="InterPro"/>
</dbReference>
<dbReference type="GO" id="GO:0009166">
    <property type="term" value="P:nucleotide catabolic process"/>
    <property type="evidence" value="ECO:0007669"/>
    <property type="project" value="InterPro"/>
</dbReference>
<evidence type="ECO:0000313" key="4">
    <source>
        <dbReference type="Proteomes" id="UP000243297"/>
    </source>
</evidence>